<protein>
    <recommendedName>
        <fullName evidence="3">R3H domain-containing protein</fullName>
    </recommendedName>
</protein>
<reference evidence="1 2" key="1">
    <citation type="submission" date="2019-03" db="EMBL/GenBank/DDBJ databases">
        <title>Complete genome sequence of Spiroplasma gladiatoris TG-1 (DSM 22552).</title>
        <authorList>
            <person name="Lin Y.-C."/>
            <person name="Chou L."/>
            <person name="Kuo C.-H."/>
        </authorList>
    </citation>
    <scope>NUCLEOTIDE SEQUENCE [LARGE SCALE GENOMIC DNA]</scope>
    <source>
        <strain evidence="1 2">TG-1</strain>
    </source>
</reference>
<dbReference type="OrthoDB" id="389585at2"/>
<proteinExistence type="predicted"/>
<dbReference type="Proteomes" id="UP000294309">
    <property type="component" value="Chromosome"/>
</dbReference>
<name>A0A4P7AIX4_9MOLU</name>
<organism evidence="1 2">
    <name type="scientific">Spiroplasma gladiatoris</name>
    <dbReference type="NCBI Taxonomy" id="2143"/>
    <lineage>
        <taxon>Bacteria</taxon>
        <taxon>Bacillati</taxon>
        <taxon>Mycoplasmatota</taxon>
        <taxon>Mollicutes</taxon>
        <taxon>Entomoplasmatales</taxon>
        <taxon>Spiroplasmataceae</taxon>
        <taxon>Spiroplasma</taxon>
    </lineage>
</organism>
<gene>
    <name evidence="1" type="ORF">SGLAD_v1c10230</name>
</gene>
<dbReference type="KEGG" id="sgq:SGLAD_v1c10230"/>
<dbReference type="EMBL" id="CP038013">
    <property type="protein sequence ID" value="QBQ08222.1"/>
    <property type="molecule type" value="Genomic_DNA"/>
</dbReference>
<dbReference type="AlphaFoldDB" id="A0A4P7AIX4"/>
<accession>A0A4P7AIX4</accession>
<evidence type="ECO:0000313" key="2">
    <source>
        <dbReference type="Proteomes" id="UP000294309"/>
    </source>
</evidence>
<sequence length="188" mass="22488">MKKMLKLNNKKFYHFFNKVRPNVNFIYRDQDKELVLFLSNSKRLEILEFIKKIVETNFNVKVFSVIANKKSHTNKIFIKPKTFILNSKKNTLKKFIEIMCHLKFNITVNFTIVDYYHLYLGNKLTTEDSIKKLIRTCLTKKETLYTLPVSKNKREKLYKLFLGYNLVVWKSLDVDAGKIIKIFFKTVK</sequence>
<dbReference type="RefSeq" id="WP_134298382.1">
    <property type="nucleotide sequence ID" value="NZ_CP038013.1"/>
</dbReference>
<evidence type="ECO:0008006" key="3">
    <source>
        <dbReference type="Google" id="ProtNLM"/>
    </source>
</evidence>
<keyword evidence="2" id="KW-1185">Reference proteome</keyword>
<evidence type="ECO:0000313" key="1">
    <source>
        <dbReference type="EMBL" id="QBQ08222.1"/>
    </source>
</evidence>